<dbReference type="InterPro" id="IPR002013">
    <property type="entry name" value="SAC_dom"/>
</dbReference>
<dbReference type="InterPro" id="IPR000300">
    <property type="entry name" value="IPPc"/>
</dbReference>
<dbReference type="InterPro" id="IPR046985">
    <property type="entry name" value="IP5"/>
</dbReference>
<dbReference type="InterPro" id="IPR036691">
    <property type="entry name" value="Endo/exonu/phosph_ase_sf"/>
</dbReference>
<feature type="compositionally biased region" description="Polar residues" evidence="9">
    <location>
        <begin position="1099"/>
        <end position="1133"/>
    </location>
</feature>
<comment type="similarity">
    <text evidence="2">Belongs to the synaptojanin family.</text>
</comment>
<reference evidence="12" key="1">
    <citation type="journal article" date="2015" name="PLoS Genet.">
        <title>The dynamic genome and transcriptome of the human fungal pathogen Blastomyces and close relative Emmonsia.</title>
        <authorList>
            <person name="Munoz J.F."/>
            <person name="Gauthier G.M."/>
            <person name="Desjardins C.A."/>
            <person name="Gallo J.E."/>
            <person name="Holder J."/>
            <person name="Sullivan T.D."/>
            <person name="Marty A.J."/>
            <person name="Carmen J.C."/>
            <person name="Chen Z."/>
            <person name="Ding L."/>
            <person name="Gujja S."/>
            <person name="Magrini V."/>
            <person name="Misas E."/>
            <person name="Mitreva M."/>
            <person name="Priest M."/>
            <person name="Saif S."/>
            <person name="Whiston E.A."/>
            <person name="Young S."/>
            <person name="Zeng Q."/>
            <person name="Goldman W.E."/>
            <person name="Mardis E.R."/>
            <person name="Taylor J.W."/>
            <person name="McEwen J.G."/>
            <person name="Clay O.K."/>
            <person name="Klein B.S."/>
            <person name="Cuomo C.A."/>
        </authorList>
    </citation>
    <scope>NUCLEOTIDE SEQUENCE [LARGE SCALE GENOMIC DNA]</scope>
    <source>
        <strain evidence="12">UAMH 3008</strain>
    </source>
</reference>
<sequence>MSLRVLCRDRPDRALALISDDHALILHHVPVTSESTSTASYSNVSPPKCHIEFASLDALDLSGYRILGRAHGTLGLIALASDVFLCTISHASQAATVRPGETVQRIINVEFYCLNRADYENELDYESRSTFAYPTDDGDYGTGYESREVITENPFLPLKKLLGDGSFYYSVDFNLTDRLQDRAEETASFDFDNLDRDFLWNSYMIEPLLLFRSHLLESERQTLDSCRILTSAIRGFVYSLTIPASTPLLRTTHSNLPSSLTLISRLSSRRAGTRFNSRGIDDEGNVSNFVETETVVWIPPGICFSYTQVRGSLPIFWEQSVAIGGQKIQVTRSIGASQPAFDRHFDNLSLTYGAVHVVNLLTELKPGEADLSERYRYHISRSPLRQDRDPNTSSEHHLLRATDFDFHAETKGPAGYQSASMIRHRIQDSADAFAFFLSTDSHQNKETLISADDTNKGQTVILQQQGVFRTNCLDCLDRTNLVQTIISQMALESFLDQQGGDASDEFWRRHSTLWADNGDNLSKIYAGSGALKSSYTRHGKMSLAGAFADIRKSAARLYMNTFTDSARQNTIDLLLGTLTGQSTVHLYDPISDSVNRALRQRAHEYTSSKTIRIWVGTFNLNGQSSGAKGTDLSPWLLPQLNSLQNDPSILAVGFQEIVELSPQQIMSTDPGNRMIWENAVKDTLNDYAKKKGVSEYVLLRSGQLVGTALLIFVKSELLTDIKVVEGSVKKTGMSGMAGNKGGCAIRLQYSNTRICFVTAHLAAGFSNYDERNRDYQTISQGLRFQRNRSIEDHDTIIWLGDFNYRIGLPDDTVRRLIKAGDFESLYDHDQLNLQMVAGLTFLFYSEARITFPPTYKYDNGTDQYDTSEKARTPAWCDRVLWKGANLCQLEYNTAPLKFSDHRPVYATFDCEINIVNEKLKEQIRRKLYEAERDRVANGGAMDSGSEETDDEDDQDLIGFDAIDPRLPPASSDHHKWWLDQGLPAKSTLKPPPGFVSNPHRSPNPFSTTPESEWIHISYPGTSPAKSQVDGTLDISKPRSPPPPPSKPDAPLIDFENEDEPSPSPTSSVLSRSLSGLVIASNGEIGVPKKRAPPVPTKPLSMSMSMARSPTTTVNANASLRNTTQTASTSISPVAQTTATRATQTGPGPPLPQSETSEDGNTKLSTQGSYRRANPPPVEPRRTKPEMAYVDRSPSFRAVGGSLPRLPPRRSATTADPPNPPAIGHLDGEIDDSIIGRKPLRLQG</sequence>
<comment type="caution">
    <text evidence="11">The sequence shown here is derived from an EMBL/GenBank/DDBJ whole genome shotgun (WGS) entry which is preliminary data.</text>
</comment>
<evidence type="ECO:0000256" key="3">
    <source>
        <dbReference type="ARBA" id="ARBA00009678"/>
    </source>
</evidence>
<evidence type="ECO:0000313" key="12">
    <source>
        <dbReference type="Proteomes" id="UP000034164"/>
    </source>
</evidence>
<protein>
    <recommendedName>
        <fullName evidence="4">phosphoinositide 5-phosphatase</fullName>
        <ecNumber evidence="4">3.1.3.36</ecNumber>
    </recommendedName>
</protein>
<dbReference type="Gene3D" id="3.60.10.10">
    <property type="entry name" value="Endonuclease/exonuclease/phosphatase"/>
    <property type="match status" value="1"/>
</dbReference>
<feature type="compositionally biased region" description="Pro residues" evidence="9">
    <location>
        <begin position="1038"/>
        <end position="1047"/>
    </location>
</feature>
<feature type="region of interest" description="Disordered" evidence="9">
    <location>
        <begin position="987"/>
        <end position="1228"/>
    </location>
</feature>
<evidence type="ECO:0000256" key="6">
    <source>
        <dbReference type="ARBA" id="ARBA00022490"/>
    </source>
</evidence>
<dbReference type="FunFam" id="3.60.10.10:FF:000029">
    <property type="entry name" value="Inositol polyphosphate 5-phosphatase"/>
    <property type="match status" value="1"/>
</dbReference>
<dbReference type="EMBL" id="LCZI01001561">
    <property type="protein sequence ID" value="KKZ60288.1"/>
    <property type="molecule type" value="Genomic_DNA"/>
</dbReference>
<dbReference type="OrthoDB" id="405996at2759"/>
<accession>A0A0G2HQK4</accession>
<dbReference type="Proteomes" id="UP000034164">
    <property type="component" value="Unassembled WGS sequence"/>
</dbReference>
<keyword evidence="7" id="KW-0378">Hydrolase</keyword>
<dbReference type="VEuPathDB" id="FungiDB:EMCG_04970"/>
<evidence type="ECO:0000259" key="10">
    <source>
        <dbReference type="PROSITE" id="PS50275"/>
    </source>
</evidence>
<dbReference type="GO" id="GO:0046856">
    <property type="term" value="P:phosphatidylinositol dephosphorylation"/>
    <property type="evidence" value="ECO:0007669"/>
    <property type="project" value="InterPro"/>
</dbReference>
<evidence type="ECO:0000256" key="4">
    <source>
        <dbReference type="ARBA" id="ARBA00013044"/>
    </source>
</evidence>
<feature type="compositionally biased region" description="Low complexity" evidence="9">
    <location>
        <begin position="1064"/>
        <end position="1076"/>
    </location>
</feature>
<dbReference type="SMART" id="SM00128">
    <property type="entry name" value="IPPc"/>
    <property type="match status" value="1"/>
</dbReference>
<dbReference type="AlphaFoldDB" id="A0A0G2HQK4"/>
<dbReference type="Pfam" id="PF02383">
    <property type="entry name" value="Syja_N"/>
    <property type="match status" value="1"/>
</dbReference>
<evidence type="ECO:0000256" key="5">
    <source>
        <dbReference type="ARBA" id="ARBA00022448"/>
    </source>
</evidence>
<dbReference type="GO" id="GO:0016020">
    <property type="term" value="C:membrane"/>
    <property type="evidence" value="ECO:0007669"/>
    <property type="project" value="TreeGrafter"/>
</dbReference>
<keyword evidence="6" id="KW-0963">Cytoplasm</keyword>
<keyword evidence="8" id="KW-0653">Protein transport</keyword>
<feature type="compositionally biased region" description="Low complexity" evidence="9">
    <location>
        <begin position="1134"/>
        <end position="1145"/>
    </location>
</feature>
<evidence type="ECO:0000256" key="9">
    <source>
        <dbReference type="SAM" id="MobiDB-lite"/>
    </source>
</evidence>
<dbReference type="GO" id="GO:0004439">
    <property type="term" value="F:phosphatidylinositol-4,5-bisphosphate 5-phosphatase activity"/>
    <property type="evidence" value="ECO:0007669"/>
    <property type="project" value="UniProtKB-EC"/>
</dbReference>
<dbReference type="EC" id="3.1.3.36" evidence="4"/>
<organism evidence="11 12">
    <name type="scientific">[Emmonsia] crescens</name>
    <dbReference type="NCBI Taxonomy" id="73230"/>
    <lineage>
        <taxon>Eukaryota</taxon>
        <taxon>Fungi</taxon>
        <taxon>Dikarya</taxon>
        <taxon>Ascomycota</taxon>
        <taxon>Pezizomycotina</taxon>
        <taxon>Eurotiomycetes</taxon>
        <taxon>Eurotiomycetidae</taxon>
        <taxon>Onygenales</taxon>
        <taxon>Ajellomycetaceae</taxon>
        <taxon>Emergomyces</taxon>
    </lineage>
</organism>
<dbReference type="PANTHER" id="PTHR11200:SF257">
    <property type="entry name" value="PHOSPHOINOSITIDE 5-PHOSPHATASE"/>
    <property type="match status" value="1"/>
</dbReference>
<dbReference type="Pfam" id="PF22669">
    <property type="entry name" value="Exo_endo_phos2"/>
    <property type="match status" value="1"/>
</dbReference>
<feature type="compositionally biased region" description="Polar residues" evidence="9">
    <location>
        <begin position="1019"/>
        <end position="1029"/>
    </location>
</feature>
<dbReference type="GO" id="GO:0043813">
    <property type="term" value="F:phosphatidylinositol-3,5-bisphosphate 5-phosphatase activity"/>
    <property type="evidence" value="ECO:0007669"/>
    <property type="project" value="TreeGrafter"/>
</dbReference>
<name>A0A0G2HQK4_9EURO</name>
<feature type="compositionally biased region" description="Polar residues" evidence="9">
    <location>
        <begin position="998"/>
        <end position="1010"/>
    </location>
</feature>
<comment type="subcellular location">
    <subcellularLocation>
        <location evidence="1">Cytoplasm</location>
    </subcellularLocation>
</comment>
<gene>
    <name evidence="11" type="ORF">EMCG_04970</name>
</gene>
<evidence type="ECO:0000256" key="2">
    <source>
        <dbReference type="ARBA" id="ARBA00008943"/>
    </source>
</evidence>
<feature type="domain" description="SAC" evidence="10">
    <location>
        <begin position="158"/>
        <end position="527"/>
    </location>
</feature>
<dbReference type="GO" id="GO:0005737">
    <property type="term" value="C:cytoplasm"/>
    <property type="evidence" value="ECO:0007669"/>
    <property type="project" value="UniProtKB-SubCell"/>
</dbReference>
<dbReference type="SUPFAM" id="SSF56219">
    <property type="entry name" value="DNase I-like"/>
    <property type="match status" value="1"/>
</dbReference>
<keyword evidence="5" id="KW-0813">Transport</keyword>
<comment type="similarity">
    <text evidence="3">In the central section; belongs to the inositol 1,4,5-trisphosphate 5-phosphatase family.</text>
</comment>
<evidence type="ECO:0000313" key="11">
    <source>
        <dbReference type="EMBL" id="KKZ60288.1"/>
    </source>
</evidence>
<dbReference type="PANTHER" id="PTHR11200">
    <property type="entry name" value="INOSITOL 5-PHOSPHATASE"/>
    <property type="match status" value="1"/>
</dbReference>
<dbReference type="PROSITE" id="PS50275">
    <property type="entry name" value="SAC"/>
    <property type="match status" value="1"/>
</dbReference>
<evidence type="ECO:0000256" key="7">
    <source>
        <dbReference type="ARBA" id="ARBA00022801"/>
    </source>
</evidence>
<evidence type="ECO:0000256" key="8">
    <source>
        <dbReference type="ARBA" id="ARBA00022927"/>
    </source>
</evidence>
<evidence type="ECO:0000256" key="1">
    <source>
        <dbReference type="ARBA" id="ARBA00004496"/>
    </source>
</evidence>
<dbReference type="GO" id="GO:0015031">
    <property type="term" value="P:protein transport"/>
    <property type="evidence" value="ECO:0007669"/>
    <property type="project" value="UniProtKB-KW"/>
</dbReference>
<proteinExistence type="inferred from homology"/>